<keyword evidence="1" id="KW-0732">Signal</keyword>
<evidence type="ECO:0000313" key="3">
    <source>
        <dbReference type="Proteomes" id="UP000316621"/>
    </source>
</evidence>
<dbReference type="InterPro" id="IPR001938">
    <property type="entry name" value="Thaumatin"/>
</dbReference>
<dbReference type="PANTHER" id="PTHR31048">
    <property type="entry name" value="OS03G0233200 PROTEIN"/>
    <property type="match status" value="1"/>
</dbReference>
<protein>
    <submittedName>
        <fullName evidence="2">Uncharacterized protein</fullName>
    </submittedName>
</protein>
<dbReference type="STRING" id="3469.A0A4Y7L3V0"/>
<dbReference type="AlphaFoldDB" id="A0A4Y7L3V0"/>
<evidence type="ECO:0000256" key="1">
    <source>
        <dbReference type="SAM" id="SignalP"/>
    </source>
</evidence>
<dbReference type="InterPro" id="IPR037176">
    <property type="entry name" value="Osmotin/thaumatin-like_sf"/>
</dbReference>
<dbReference type="SUPFAM" id="SSF49870">
    <property type="entry name" value="Osmotin, thaumatin-like protein"/>
    <property type="match status" value="1"/>
</dbReference>
<dbReference type="Gene3D" id="2.60.110.10">
    <property type="entry name" value="Thaumatin"/>
    <property type="match status" value="1"/>
</dbReference>
<gene>
    <name evidence="2" type="ORF">C5167_003137</name>
</gene>
<dbReference type="Gramene" id="RZC78919">
    <property type="protein sequence ID" value="RZC78919"/>
    <property type="gene ID" value="C5167_003137"/>
</dbReference>
<evidence type="ECO:0000313" key="2">
    <source>
        <dbReference type="EMBL" id="RZC78919.1"/>
    </source>
</evidence>
<reference evidence="2 3" key="1">
    <citation type="journal article" date="2018" name="Science">
        <title>The opium poppy genome and morphinan production.</title>
        <authorList>
            <person name="Guo L."/>
            <person name="Winzer T."/>
            <person name="Yang X."/>
            <person name="Li Y."/>
            <person name="Ning Z."/>
            <person name="He Z."/>
            <person name="Teodor R."/>
            <person name="Lu Y."/>
            <person name="Bowser T.A."/>
            <person name="Graham I.A."/>
            <person name="Ye K."/>
        </authorList>
    </citation>
    <scope>NUCLEOTIDE SEQUENCE [LARGE SCALE GENOMIC DNA]</scope>
    <source>
        <strain evidence="3">cv. HN1</strain>
        <tissue evidence="2">Leaves</tissue>
    </source>
</reference>
<proteinExistence type="predicted"/>
<sequence length="111" mass="12239">MTSVLFFLLSIFFSLSLTDGTQLIIVNNCKESIWPGIFGSAGHPSPADGGFHLGSNEQVVLEVPEKWSGRLWGRQGCCFDQNGKEDVLLVTVLANYTARVLVASLRHQWSK</sequence>
<dbReference type="EMBL" id="CM010723">
    <property type="protein sequence ID" value="RZC78919.1"/>
    <property type="molecule type" value="Genomic_DNA"/>
</dbReference>
<dbReference type="Pfam" id="PF00314">
    <property type="entry name" value="Thaumatin"/>
    <property type="match status" value="1"/>
</dbReference>
<accession>A0A4Y7L3V0</accession>
<dbReference type="Proteomes" id="UP000316621">
    <property type="component" value="Chromosome 9"/>
</dbReference>
<name>A0A4Y7L3V0_PAPSO</name>
<feature type="chain" id="PRO_5021476547" evidence="1">
    <location>
        <begin position="21"/>
        <end position="111"/>
    </location>
</feature>
<organism evidence="2 3">
    <name type="scientific">Papaver somniferum</name>
    <name type="common">Opium poppy</name>
    <dbReference type="NCBI Taxonomy" id="3469"/>
    <lineage>
        <taxon>Eukaryota</taxon>
        <taxon>Viridiplantae</taxon>
        <taxon>Streptophyta</taxon>
        <taxon>Embryophyta</taxon>
        <taxon>Tracheophyta</taxon>
        <taxon>Spermatophyta</taxon>
        <taxon>Magnoliopsida</taxon>
        <taxon>Ranunculales</taxon>
        <taxon>Papaveraceae</taxon>
        <taxon>Papaveroideae</taxon>
        <taxon>Papaver</taxon>
    </lineage>
</organism>
<keyword evidence="3" id="KW-1185">Reference proteome</keyword>
<feature type="signal peptide" evidence="1">
    <location>
        <begin position="1"/>
        <end position="20"/>
    </location>
</feature>
<dbReference type="PROSITE" id="PS51367">
    <property type="entry name" value="THAUMATIN_2"/>
    <property type="match status" value="1"/>
</dbReference>
<dbReference type="OMA" id="LACRGRF"/>